<comment type="caution">
    <text evidence="2">The sequence shown here is derived from an EMBL/GenBank/DDBJ whole genome shotgun (WGS) entry which is preliminary data.</text>
</comment>
<dbReference type="PANTHER" id="PTHR42160">
    <property type="entry name" value="URACIL-DNA GLYCOSYLASE SUPERFAMILY PROTEIN"/>
    <property type="match status" value="1"/>
</dbReference>
<keyword evidence="3" id="KW-1185">Reference proteome</keyword>
<organism evidence="2 3">
    <name type="scientific">Agrobacterium albertimagni AOL15</name>
    <dbReference type="NCBI Taxonomy" id="1156935"/>
    <lineage>
        <taxon>Bacteria</taxon>
        <taxon>Pseudomonadati</taxon>
        <taxon>Pseudomonadota</taxon>
        <taxon>Alphaproteobacteria</taxon>
        <taxon>Hyphomicrobiales</taxon>
        <taxon>Rhizobiaceae</taxon>
        <taxon>Rhizobium/Agrobacterium group</taxon>
        <taxon>Agrobacterium</taxon>
    </lineage>
</organism>
<evidence type="ECO:0000259" key="1">
    <source>
        <dbReference type="SMART" id="SM00986"/>
    </source>
</evidence>
<name>K2QW89_9HYPH</name>
<dbReference type="PANTHER" id="PTHR42160:SF1">
    <property type="entry name" value="URACIL-DNA GLYCOSYLASE SUPERFAMILY PROTEIN"/>
    <property type="match status" value="1"/>
</dbReference>
<dbReference type="Pfam" id="PF03167">
    <property type="entry name" value="UDG"/>
    <property type="match status" value="1"/>
</dbReference>
<protein>
    <submittedName>
        <fullName evidence="2">Uracil-DNA glycosylase</fullName>
    </submittedName>
</protein>
<reference evidence="2 3" key="1">
    <citation type="journal article" date="2012" name="J. Bacteriol.">
        <title>Draft Genome Sequence of Agrobacterium albertimagni Strain AOL15.</title>
        <authorList>
            <person name="Trimble W.L."/>
            <person name="Phung le T."/>
            <person name="Meyer F."/>
            <person name="Gilbert J.A."/>
            <person name="Silver S."/>
        </authorList>
    </citation>
    <scope>NUCLEOTIDE SEQUENCE [LARGE SCALE GENOMIC DNA]</scope>
    <source>
        <strain evidence="2 3">AOL15</strain>
    </source>
</reference>
<dbReference type="SUPFAM" id="SSF52141">
    <property type="entry name" value="Uracil-DNA glycosylase-like"/>
    <property type="match status" value="1"/>
</dbReference>
<dbReference type="InterPro" id="IPR005122">
    <property type="entry name" value="Uracil-DNA_glycosylase-like"/>
</dbReference>
<dbReference type="PATRIC" id="fig|1156935.5.peg.2075"/>
<gene>
    <name evidence="2" type="ORF">QWE_10252</name>
</gene>
<sequence>MAADIPSPPSMARDDLPPTIDGLSSAIARCRICRDCPAGGPERRMPHEPRPVAWLSATARVLIAGQAPGLRVHDTGIPFNDASGDRLRNWLGVDRDTFYDRSKLAIAPMGFCFPGYDENGHDLPPRRECAPHWRQTVMDAMPQVELVLAIGQYAQAWHLGRLRRKTMTETVTHWRDFLLANRNGPRVLPLPHPSWRNTGWLKRHPWFEADVVPVLRREVSLLIA</sequence>
<evidence type="ECO:0000313" key="3">
    <source>
        <dbReference type="Proteomes" id="UP000007123"/>
    </source>
</evidence>
<dbReference type="Gene3D" id="3.40.470.10">
    <property type="entry name" value="Uracil-DNA glycosylase-like domain"/>
    <property type="match status" value="1"/>
</dbReference>
<dbReference type="Proteomes" id="UP000007123">
    <property type="component" value="Unassembled WGS sequence"/>
</dbReference>
<dbReference type="SMART" id="SM00986">
    <property type="entry name" value="UDG"/>
    <property type="match status" value="1"/>
</dbReference>
<dbReference type="eggNOG" id="COG1573">
    <property type="taxonomic scope" value="Bacteria"/>
</dbReference>
<accession>K2QW89</accession>
<proteinExistence type="predicted"/>
<dbReference type="STRING" id="1156935.QWE_10252"/>
<dbReference type="CDD" id="cd10033">
    <property type="entry name" value="UDG_like"/>
    <property type="match status" value="1"/>
</dbReference>
<dbReference type="InterPro" id="IPR047124">
    <property type="entry name" value="HI_0220.2"/>
</dbReference>
<feature type="domain" description="Uracil-DNA glycosylase-like" evidence="1">
    <location>
        <begin position="52"/>
        <end position="216"/>
    </location>
</feature>
<dbReference type="AlphaFoldDB" id="K2QW89"/>
<dbReference type="EMBL" id="ALJF01000008">
    <property type="protein sequence ID" value="EKF59597.1"/>
    <property type="molecule type" value="Genomic_DNA"/>
</dbReference>
<dbReference type="SMART" id="SM00987">
    <property type="entry name" value="UreE_C"/>
    <property type="match status" value="1"/>
</dbReference>
<evidence type="ECO:0000313" key="2">
    <source>
        <dbReference type="EMBL" id="EKF59597.1"/>
    </source>
</evidence>
<dbReference type="InterPro" id="IPR036895">
    <property type="entry name" value="Uracil-DNA_glycosylase-like_sf"/>
</dbReference>